<proteinExistence type="predicted"/>
<evidence type="ECO:0000256" key="1">
    <source>
        <dbReference type="SAM" id="MobiDB-lite"/>
    </source>
</evidence>
<dbReference type="EMBL" id="DF196768">
    <property type="protein sequence ID" value="GAC71211.1"/>
    <property type="molecule type" value="Genomic_DNA"/>
</dbReference>
<reference evidence="3" key="1">
    <citation type="journal article" date="2013" name="Genome Announc.">
        <title>Genome sequence of the basidiomycetous yeast Pseudozyma antarctica T-34, a producer of the glycolipid biosurfactants mannosylerythritol lipids.</title>
        <authorList>
            <person name="Morita T."/>
            <person name="Koike H."/>
            <person name="Koyama Y."/>
            <person name="Hagiwara H."/>
            <person name="Ito E."/>
            <person name="Fukuoka T."/>
            <person name="Imura T."/>
            <person name="Machida M."/>
            <person name="Kitamoto D."/>
        </authorList>
    </citation>
    <scope>NUCLEOTIDE SEQUENCE [LARGE SCALE GENOMIC DNA]</scope>
    <source>
        <strain evidence="3">T-34</strain>
    </source>
</reference>
<dbReference type="AlphaFoldDB" id="M9LIX7"/>
<gene>
    <name evidence="2" type="ORF">PANT_2d00001</name>
</gene>
<organism evidence="2 3">
    <name type="scientific">Pseudozyma antarctica (strain T-34)</name>
    <name type="common">Yeast</name>
    <name type="synonym">Candida antarctica</name>
    <dbReference type="NCBI Taxonomy" id="1151754"/>
    <lineage>
        <taxon>Eukaryota</taxon>
        <taxon>Fungi</taxon>
        <taxon>Dikarya</taxon>
        <taxon>Basidiomycota</taxon>
        <taxon>Ustilaginomycotina</taxon>
        <taxon>Ustilaginomycetes</taxon>
        <taxon>Ustilaginales</taxon>
        <taxon>Ustilaginaceae</taxon>
        <taxon>Moesziomyces</taxon>
    </lineage>
</organism>
<name>M9LIX7_PSEA3</name>
<dbReference type="STRING" id="1151754.M9LIX7"/>
<sequence length="420" mass="46322">MRQVTCEPVNPAKVGHIWIDWWLVGLGDNFETLPYVFNIDSPGPALQQYLAHAGHQYAQIYGAGRDMLLQAVASAASYKTQLMLDNIVQYMADMTGVAAIMCRNFKGDDFKVGENSAARRNEQLLHIGRLHPSPSPTKPARSMTLFSSLKSKASKSDSDSDSDPPPRYSQVVDDDPNESSSSGGFVPTATLQVEAIGYDTNQALTGRTLENISVFRLGSQDAEYVSMRLKKKSNSCALVRASDETPLISTVYRFGPGRHPRMRILDSQSKVSVEEAINDDNVTGEQVEVKSRSIISRAQTFDMSFGKFEWRYGKRKERAAFDANNILILERTDSVALPGGGQSKGGARVAHLIRNDEYRTPGSKKYSGGNGGRLFIDLRTWSDDKHASLETVEAFVVASSILMLKREADRFIDNHIAAVS</sequence>
<evidence type="ECO:0000313" key="2">
    <source>
        <dbReference type="EMBL" id="GAC71211.1"/>
    </source>
</evidence>
<dbReference type="OrthoDB" id="5325862at2759"/>
<feature type="region of interest" description="Disordered" evidence="1">
    <location>
        <begin position="147"/>
        <end position="185"/>
    </location>
</feature>
<accession>M9LIX7</accession>
<dbReference type="Proteomes" id="UP000011976">
    <property type="component" value="Unassembled WGS sequence"/>
</dbReference>
<protein>
    <submittedName>
        <fullName evidence="2">Ubiquitin-like proteins</fullName>
    </submittedName>
</protein>
<evidence type="ECO:0000313" key="3">
    <source>
        <dbReference type="Proteomes" id="UP000011976"/>
    </source>
</evidence>